<organism evidence="4 5">
    <name type="scientific">Paramecium sonneborni</name>
    <dbReference type="NCBI Taxonomy" id="65129"/>
    <lineage>
        <taxon>Eukaryota</taxon>
        <taxon>Sar</taxon>
        <taxon>Alveolata</taxon>
        <taxon>Ciliophora</taxon>
        <taxon>Intramacronucleata</taxon>
        <taxon>Oligohymenophorea</taxon>
        <taxon>Peniculida</taxon>
        <taxon>Parameciidae</taxon>
        <taxon>Paramecium</taxon>
    </lineage>
</organism>
<dbReference type="Pfam" id="PF00071">
    <property type="entry name" value="Ras"/>
    <property type="match status" value="1"/>
</dbReference>
<dbReference type="Proteomes" id="UP000692954">
    <property type="component" value="Unassembled WGS sequence"/>
</dbReference>
<dbReference type="AlphaFoldDB" id="A0A8S1MUU1"/>
<evidence type="ECO:0000313" key="5">
    <source>
        <dbReference type="Proteomes" id="UP000692954"/>
    </source>
</evidence>
<dbReference type="SMART" id="SM00173">
    <property type="entry name" value="RAS"/>
    <property type="match status" value="1"/>
</dbReference>
<gene>
    <name evidence="4" type="ORF">PSON_ATCC_30995.1.T0410071</name>
</gene>
<dbReference type="CDD" id="cd00154">
    <property type="entry name" value="Rab"/>
    <property type="match status" value="1"/>
</dbReference>
<dbReference type="GO" id="GO:0003924">
    <property type="term" value="F:GTPase activity"/>
    <property type="evidence" value="ECO:0007669"/>
    <property type="project" value="InterPro"/>
</dbReference>
<dbReference type="FunFam" id="3.40.50.300:FF:001129">
    <property type="entry name" value="ras-related protein Rab-44 isoform X2"/>
    <property type="match status" value="1"/>
</dbReference>
<name>A0A8S1MUU1_9CILI</name>
<dbReference type="InterPro" id="IPR005225">
    <property type="entry name" value="Small_GTP-bd"/>
</dbReference>
<dbReference type="PROSITE" id="PS51419">
    <property type="entry name" value="RAB"/>
    <property type="match status" value="1"/>
</dbReference>
<evidence type="ECO:0000256" key="2">
    <source>
        <dbReference type="ARBA" id="ARBA00023134"/>
    </source>
</evidence>
<dbReference type="InterPro" id="IPR001806">
    <property type="entry name" value="Small_GTPase"/>
</dbReference>
<evidence type="ECO:0000256" key="1">
    <source>
        <dbReference type="ARBA" id="ARBA00022741"/>
    </source>
</evidence>
<keyword evidence="5" id="KW-1185">Reference proteome</keyword>
<keyword evidence="3" id="KW-0449">Lipoprotein</keyword>
<dbReference type="EMBL" id="CAJJDN010000041">
    <property type="protein sequence ID" value="CAD8080823.1"/>
    <property type="molecule type" value="Genomic_DNA"/>
</dbReference>
<keyword evidence="2" id="KW-0342">GTP-binding</keyword>
<comment type="caution">
    <text evidence="4">The sequence shown here is derived from an EMBL/GenBank/DDBJ whole genome shotgun (WGS) entry which is preliminary data.</text>
</comment>
<evidence type="ECO:0000256" key="3">
    <source>
        <dbReference type="ARBA" id="ARBA00023288"/>
    </source>
</evidence>
<dbReference type="SMART" id="SM00176">
    <property type="entry name" value="RAN"/>
    <property type="match status" value="1"/>
</dbReference>
<dbReference type="InterPro" id="IPR050227">
    <property type="entry name" value="Rab"/>
</dbReference>
<sequence length="185" mass="21025">MQANQEQVLKLLLTGSVSVGKSAFVNQFKGQEFNEKYIPTIGVDFNEMNLELSGKTQKLQIWDTSGQEKFMPIVSSYFRGSHGIFILYDISNKQSFNDVQKWLQQVNKQGNKNVCKMLIGNKNDLQDARQVSLDEAQQLANDSGMSFMEISAKNGLNVKQAIRLLTTEILNQQEKQKQENQAEQK</sequence>
<dbReference type="PROSITE" id="PS51417">
    <property type="entry name" value="ARF"/>
    <property type="match status" value="1"/>
</dbReference>
<keyword evidence="1" id="KW-0547">Nucleotide-binding</keyword>
<evidence type="ECO:0000313" key="4">
    <source>
        <dbReference type="EMBL" id="CAD8080823.1"/>
    </source>
</evidence>
<accession>A0A8S1MUU1</accession>
<dbReference type="PROSITE" id="PS51421">
    <property type="entry name" value="RAS"/>
    <property type="match status" value="1"/>
</dbReference>
<dbReference type="PANTHER" id="PTHR47977">
    <property type="entry name" value="RAS-RELATED PROTEIN RAB"/>
    <property type="match status" value="1"/>
</dbReference>
<protein>
    <recommendedName>
        <fullName evidence="6">P-loop containing nucleoside triphosphate hydrolase</fullName>
    </recommendedName>
</protein>
<dbReference type="GO" id="GO:0005525">
    <property type="term" value="F:GTP binding"/>
    <property type="evidence" value="ECO:0007669"/>
    <property type="project" value="UniProtKB-KW"/>
</dbReference>
<dbReference type="NCBIfam" id="TIGR00231">
    <property type="entry name" value="small_GTP"/>
    <property type="match status" value="1"/>
</dbReference>
<proteinExistence type="predicted"/>
<dbReference type="OrthoDB" id="9989112at2759"/>
<reference evidence="4" key="1">
    <citation type="submission" date="2021-01" db="EMBL/GenBank/DDBJ databases">
        <authorList>
            <consortium name="Genoscope - CEA"/>
            <person name="William W."/>
        </authorList>
    </citation>
    <scope>NUCLEOTIDE SEQUENCE</scope>
</reference>
<dbReference type="SMART" id="SM00175">
    <property type="entry name" value="RAB"/>
    <property type="match status" value="1"/>
</dbReference>
<evidence type="ECO:0008006" key="6">
    <source>
        <dbReference type="Google" id="ProtNLM"/>
    </source>
</evidence>
<dbReference type="SMART" id="SM00174">
    <property type="entry name" value="RHO"/>
    <property type="match status" value="1"/>
</dbReference>